<dbReference type="OMA" id="LFEWTRF"/>
<keyword evidence="3" id="KW-1185">Reference proteome</keyword>
<feature type="compositionally biased region" description="Low complexity" evidence="1">
    <location>
        <begin position="1"/>
        <end position="16"/>
    </location>
</feature>
<evidence type="ECO:0000256" key="1">
    <source>
        <dbReference type="SAM" id="MobiDB-lite"/>
    </source>
</evidence>
<reference evidence="2" key="1">
    <citation type="submission" date="2021-12" db="EMBL/GenBank/DDBJ databases">
        <authorList>
            <person name="Zaccaron A."/>
            <person name="Stergiopoulos I."/>
        </authorList>
    </citation>
    <scope>NUCLEOTIDE SEQUENCE</scope>
    <source>
        <strain evidence="2">Race5_Kim</strain>
    </source>
</reference>
<reference evidence="2" key="2">
    <citation type="journal article" date="2022" name="Microb. Genom.">
        <title>A chromosome-scale genome assembly of the tomato pathogen Cladosporium fulvum reveals a compartmentalized genome architecture and the presence of a dispensable chromosome.</title>
        <authorList>
            <person name="Zaccaron A.Z."/>
            <person name="Chen L.H."/>
            <person name="Samaras A."/>
            <person name="Stergiopoulos I."/>
        </authorList>
    </citation>
    <scope>NUCLEOTIDE SEQUENCE</scope>
    <source>
        <strain evidence="2">Race5_Kim</strain>
    </source>
</reference>
<name>A0A9Q8UQZ9_PASFU</name>
<proteinExistence type="predicted"/>
<evidence type="ECO:0000313" key="3">
    <source>
        <dbReference type="Proteomes" id="UP000756132"/>
    </source>
</evidence>
<dbReference type="AlphaFoldDB" id="A0A9Q8UQZ9"/>
<protein>
    <submittedName>
        <fullName evidence="2">Uncharacterized protein</fullName>
    </submittedName>
</protein>
<sequence length="478" mass="54416">MGGTAFTQAAATGQPTLRTPRMSPEDYARLKTKYAEELRQYFPHSTVEALKEAPGKTDFGDIDFVITAPVDQKLDSLDLARKLGAKGVIYSSGGGYRRCHLAVPLDGSKATEVIPYKHIGGRSNRPGKEVRSMPSTSCQIYKAQLTNSSQQQPSETFTEEAYVQLDIELVRPEHMPWFSWYASYGDLGGILGRMARNLGLIIADSGLLLRLQELDDTKKQEYKLQIADKNGLLWLSEDPIKVMELLNLFPSRFYAGFNTVEEMYAWLGQSRLAAADVLRIKRNTSVDRMKQNKRTIYSTFMDSWLPDHLGLHVEMEEPNDEEYLAEKAALRIKRQEYRDEALDYFDKRAEYEGMRDALVLSINNQIAKHLLRPLVAKHSGSKDLKLSEINRAFGRWVGCSDRGVPYVKEEAHSDEESELHNFLNDEKKGLRDEALVDEFVAKHWEELKYLERERAKALRPQKEDVDPCMKVSSPVADP</sequence>
<feature type="region of interest" description="Disordered" evidence="1">
    <location>
        <begin position="1"/>
        <end position="23"/>
    </location>
</feature>
<dbReference type="OrthoDB" id="4708870at2759"/>
<evidence type="ECO:0000313" key="2">
    <source>
        <dbReference type="EMBL" id="UJO19284.1"/>
    </source>
</evidence>
<dbReference type="Proteomes" id="UP000756132">
    <property type="component" value="Chromosome 6"/>
</dbReference>
<gene>
    <name evidence="2" type="ORF">CLAFUR5_07310</name>
</gene>
<dbReference type="KEGG" id="ffu:CLAFUR5_07310"/>
<dbReference type="RefSeq" id="XP_047763650.1">
    <property type="nucleotide sequence ID" value="XM_047906458.1"/>
</dbReference>
<accession>A0A9Q8UQZ9</accession>
<dbReference type="EMBL" id="CP090168">
    <property type="protein sequence ID" value="UJO19284.1"/>
    <property type="molecule type" value="Genomic_DNA"/>
</dbReference>
<organism evidence="2 3">
    <name type="scientific">Passalora fulva</name>
    <name type="common">Tomato leaf mold</name>
    <name type="synonym">Cladosporium fulvum</name>
    <dbReference type="NCBI Taxonomy" id="5499"/>
    <lineage>
        <taxon>Eukaryota</taxon>
        <taxon>Fungi</taxon>
        <taxon>Dikarya</taxon>
        <taxon>Ascomycota</taxon>
        <taxon>Pezizomycotina</taxon>
        <taxon>Dothideomycetes</taxon>
        <taxon>Dothideomycetidae</taxon>
        <taxon>Mycosphaerellales</taxon>
        <taxon>Mycosphaerellaceae</taxon>
        <taxon>Fulvia</taxon>
    </lineage>
</organism>
<dbReference type="GeneID" id="71987188"/>